<reference evidence="10 12" key="1">
    <citation type="journal article" date="2014" name="PLoS Genet.">
        <title>Phylogenetically driven sequencing of extremely halophilic archaea reveals strategies for static and dynamic osmo-response.</title>
        <authorList>
            <person name="Becker E.A."/>
            <person name="Seitzer P.M."/>
            <person name="Tritt A."/>
            <person name="Larsen D."/>
            <person name="Krusor M."/>
            <person name="Yao A.I."/>
            <person name="Wu D."/>
            <person name="Madern D."/>
            <person name="Eisen J.A."/>
            <person name="Darling A.E."/>
            <person name="Facciotti M.T."/>
        </authorList>
    </citation>
    <scope>NUCLEOTIDE SEQUENCE [LARGE SCALE GENOMIC DNA]</scope>
    <source>
        <strain evidence="10">ATCC 33500</strain>
        <strain evidence="12">ATCC 33500 / DSM 1411 / JCM 8866 / NBRC 14739 / NCIMB 2177 / R-4</strain>
    </source>
</reference>
<dbReference type="HAMAP" id="MF_00722">
    <property type="entry name" value="NucS"/>
    <property type="match status" value="1"/>
</dbReference>
<evidence type="ECO:0000256" key="2">
    <source>
        <dbReference type="ARBA" id="ARBA00022722"/>
    </source>
</evidence>
<dbReference type="Proteomes" id="UP000011603">
    <property type="component" value="Unassembled WGS sequence"/>
</dbReference>
<feature type="region of interest" description="Disordered" evidence="7">
    <location>
        <begin position="267"/>
        <end position="298"/>
    </location>
</feature>
<dbReference type="Pfam" id="PF01939">
    <property type="entry name" value="NucS_C"/>
    <property type="match status" value="1"/>
</dbReference>
<dbReference type="PATRIC" id="fig|523841.21.peg.1653"/>
<keyword evidence="2 6" id="KW-0540">Nuclease</keyword>
<organism evidence="10 12">
    <name type="scientific">Haloferax mediterranei (strain ATCC 33500 / DSM 1411 / JCM 8866 / NBRC 14739 / NCIMB 2177 / R-4)</name>
    <name type="common">Halobacterium mediterranei</name>
    <dbReference type="NCBI Taxonomy" id="523841"/>
    <lineage>
        <taxon>Archaea</taxon>
        <taxon>Methanobacteriati</taxon>
        <taxon>Methanobacteriota</taxon>
        <taxon>Stenosarchaea group</taxon>
        <taxon>Halobacteria</taxon>
        <taxon>Halobacteriales</taxon>
        <taxon>Haloferacaceae</taxon>
        <taxon>Haloferax</taxon>
    </lineage>
</organism>
<comment type="subcellular location">
    <subcellularLocation>
        <location evidence="6">Cytoplasm</location>
    </subcellularLocation>
</comment>
<feature type="domain" description="Endonuclease NucS N-terminal PH-like" evidence="9">
    <location>
        <begin position="62"/>
        <end position="157"/>
    </location>
</feature>
<keyword evidence="4 6" id="KW-0378">Hydrolase</keyword>
<evidence type="ECO:0000256" key="3">
    <source>
        <dbReference type="ARBA" id="ARBA00022759"/>
    </source>
</evidence>
<dbReference type="EMBL" id="AOLO01000007">
    <property type="protein sequence ID" value="EMA02540.1"/>
    <property type="molecule type" value="Genomic_DNA"/>
</dbReference>
<protein>
    <recommendedName>
        <fullName evidence="6">Endonuclease NucS</fullName>
        <ecNumber evidence="6">3.1.-.-</ecNumber>
    </recommendedName>
</protein>
<evidence type="ECO:0000313" key="10">
    <source>
        <dbReference type="EMBL" id="EMA02540.1"/>
    </source>
</evidence>
<dbReference type="InterPro" id="IPR048302">
    <property type="entry name" value="NucS_N"/>
</dbReference>
<keyword evidence="1 6" id="KW-0963">Cytoplasm</keyword>
<gene>
    <name evidence="6" type="primary">nucS</name>
    <name evidence="10" type="ORF">C439_08155</name>
    <name evidence="11" type="ORF">E6P09_05325</name>
</gene>
<dbReference type="GO" id="GO:0003677">
    <property type="term" value="F:DNA binding"/>
    <property type="evidence" value="ECO:0007669"/>
    <property type="project" value="UniProtKB-KW"/>
</dbReference>
<dbReference type="InterPro" id="IPR048301">
    <property type="entry name" value="NucS_C"/>
</dbReference>
<evidence type="ECO:0000313" key="13">
    <source>
        <dbReference type="Proteomes" id="UP000299011"/>
    </source>
</evidence>
<comment type="similarity">
    <text evidence="6">Belongs to the NucS endonuclease family.</text>
</comment>
<accession>M0J4B3</accession>
<dbReference type="InterPro" id="IPR002793">
    <property type="entry name" value="Endonuclease_NucS"/>
</dbReference>
<dbReference type="InterPro" id="IPR049173">
    <property type="entry name" value="NucS_N_sf"/>
</dbReference>
<keyword evidence="3 6" id="KW-0255">Endonuclease</keyword>
<dbReference type="GO" id="GO:0000014">
    <property type="term" value="F:single-stranded DNA endodeoxyribonuclease activity"/>
    <property type="evidence" value="ECO:0007669"/>
    <property type="project" value="UniProtKB-UniRule"/>
</dbReference>
<evidence type="ECO:0000256" key="4">
    <source>
        <dbReference type="ARBA" id="ARBA00022801"/>
    </source>
</evidence>
<keyword evidence="5 6" id="KW-0238">DNA-binding</keyword>
<evidence type="ECO:0000259" key="9">
    <source>
        <dbReference type="Pfam" id="PF21003"/>
    </source>
</evidence>
<comment type="function">
    <text evidence="6">Cleaves both 3' and 5' ssDNA extremities of branched DNA structures.</text>
</comment>
<evidence type="ECO:0000256" key="7">
    <source>
        <dbReference type="SAM" id="MobiDB-lite"/>
    </source>
</evidence>
<dbReference type="Gene3D" id="3.40.1350.10">
    <property type="match status" value="1"/>
</dbReference>
<dbReference type="InterPro" id="IPR011856">
    <property type="entry name" value="tRNA_endonuc-like_dom_sf"/>
</dbReference>
<dbReference type="Pfam" id="PF21003">
    <property type="entry name" value="NucS_N"/>
    <property type="match status" value="1"/>
</dbReference>
<dbReference type="PaxDb" id="523841-HFX_0452"/>
<dbReference type="NCBIfam" id="NF003270">
    <property type="entry name" value="PRK04247.1"/>
    <property type="match status" value="1"/>
</dbReference>
<dbReference type="GO" id="GO:0005737">
    <property type="term" value="C:cytoplasm"/>
    <property type="evidence" value="ECO:0007669"/>
    <property type="project" value="UniProtKB-SubCell"/>
</dbReference>
<feature type="region of interest" description="Disordered" evidence="7">
    <location>
        <begin position="1"/>
        <end position="25"/>
    </location>
</feature>
<dbReference type="Gene3D" id="2.70.180.20">
    <property type="match status" value="1"/>
</dbReference>
<dbReference type="PANTHER" id="PTHR38814">
    <property type="entry name" value="ENDONUCLEASE NUCS"/>
    <property type="match status" value="1"/>
</dbReference>
<dbReference type="Proteomes" id="UP000299011">
    <property type="component" value="Chromosome"/>
</dbReference>
<sequence length="298" mass="33298">MRDQRTETHRDNELSPPDHDAGLIPADHESRCNTWMTVNTLHRPTHRDALVHLESAFERGDMVTVFGRCTVDYDGRATSELGPGDRLVVLKPDGSILVHTDEKRTPVNWQPPGCTHSAGVRDGRLRVRSTRSSPDERLDVFFERVEQCSAYAVNDRSDLELVGSEEDLRQHILSDPSILEAGFEPLETERQSDAGALDIFGEDAEGVPVVVELKRRRVGPSAASQLRRYVDAVRREFGDNEPVRGVLVAPSVTDRATDLLDREGLEFVALDPETGEPPVEDEERGNEQETKGERADDE</sequence>
<evidence type="ECO:0000256" key="6">
    <source>
        <dbReference type="HAMAP-Rule" id="MF_00722"/>
    </source>
</evidence>
<proteinExistence type="inferred from homology"/>
<evidence type="ECO:0000256" key="1">
    <source>
        <dbReference type="ARBA" id="ARBA00022490"/>
    </source>
</evidence>
<dbReference type="AlphaFoldDB" id="M0J4B3"/>
<dbReference type="EMBL" id="CP039139">
    <property type="protein sequence ID" value="QCQ74715.1"/>
    <property type="molecule type" value="Genomic_DNA"/>
</dbReference>
<keyword evidence="12" id="KW-1185">Reference proteome</keyword>
<feature type="domain" description="Endonuclease NucS C-terminal" evidence="8">
    <location>
        <begin position="164"/>
        <end position="275"/>
    </location>
</feature>
<evidence type="ECO:0000259" key="8">
    <source>
        <dbReference type="Pfam" id="PF01939"/>
    </source>
</evidence>
<evidence type="ECO:0000313" key="12">
    <source>
        <dbReference type="Proteomes" id="UP000011603"/>
    </source>
</evidence>
<dbReference type="CDD" id="cd22341">
    <property type="entry name" value="NucS-like"/>
    <property type="match status" value="1"/>
</dbReference>
<name>M0J4B3_HALMT</name>
<evidence type="ECO:0000313" key="11">
    <source>
        <dbReference type="EMBL" id="QCQ74715.1"/>
    </source>
</evidence>
<feature type="compositionally biased region" description="Basic and acidic residues" evidence="7">
    <location>
        <begin position="285"/>
        <end position="298"/>
    </location>
</feature>
<evidence type="ECO:0000256" key="5">
    <source>
        <dbReference type="ARBA" id="ARBA00023125"/>
    </source>
</evidence>
<dbReference type="EC" id="3.1.-.-" evidence="6"/>
<reference evidence="11 13" key="2">
    <citation type="submission" date="2019-04" db="EMBL/GenBank/DDBJ databases">
        <title>Methylomes of two halophilic Archaea, Haloarcula marismortui and Haloferax mediterranei.</title>
        <authorList>
            <person name="DasSarma S."/>
            <person name="DasSarma P."/>
            <person name="DasSarma S."/>
            <person name="Fomenkov A."/>
            <person name="Vincze T."/>
            <person name="Anton B.P."/>
            <person name="Roberts R.J."/>
        </authorList>
    </citation>
    <scope>NUCLEOTIDE SEQUENCE [LARGE SCALE GENOMIC DNA]</scope>
    <source>
        <strain evidence="11">ATCC 33500</strain>
        <strain evidence="13">ATCC 33500 / DSM 1411 / JCM 8866 / NBRC 14739 / NCIMB 2177 / R-4</strain>
    </source>
</reference>
<dbReference type="PANTHER" id="PTHR38814:SF1">
    <property type="entry name" value="ENDONUCLEASE NUCS"/>
    <property type="match status" value="1"/>
</dbReference>